<feature type="region of interest" description="Disordered" evidence="1">
    <location>
        <begin position="53"/>
        <end position="112"/>
    </location>
</feature>
<organism evidence="2 3">
    <name type="scientific">Elysia crispata</name>
    <name type="common">lettuce slug</name>
    <dbReference type="NCBI Taxonomy" id="231223"/>
    <lineage>
        <taxon>Eukaryota</taxon>
        <taxon>Metazoa</taxon>
        <taxon>Spiralia</taxon>
        <taxon>Lophotrochozoa</taxon>
        <taxon>Mollusca</taxon>
        <taxon>Gastropoda</taxon>
        <taxon>Heterobranchia</taxon>
        <taxon>Euthyneura</taxon>
        <taxon>Panpulmonata</taxon>
        <taxon>Sacoglossa</taxon>
        <taxon>Placobranchoidea</taxon>
        <taxon>Plakobranchidae</taxon>
        <taxon>Elysia</taxon>
    </lineage>
</organism>
<accession>A0AAE1A761</accession>
<feature type="compositionally biased region" description="Basic and acidic residues" evidence="1">
    <location>
        <begin position="88"/>
        <end position="112"/>
    </location>
</feature>
<reference evidence="2" key="1">
    <citation type="journal article" date="2023" name="G3 (Bethesda)">
        <title>A reference genome for the long-term kleptoplast-retaining sea slug Elysia crispata morphotype clarki.</title>
        <authorList>
            <person name="Eastman K.E."/>
            <person name="Pendleton A.L."/>
            <person name="Shaikh M.A."/>
            <person name="Suttiyut T."/>
            <person name="Ogas R."/>
            <person name="Tomko P."/>
            <person name="Gavelis G."/>
            <person name="Widhalm J.R."/>
            <person name="Wisecaver J.H."/>
        </authorList>
    </citation>
    <scope>NUCLEOTIDE SEQUENCE</scope>
    <source>
        <strain evidence="2">ECLA1</strain>
    </source>
</reference>
<sequence>MAMARQALCCGINALWESKTLGDVLYFSSVNQLCDSLLDPLLTTKICGITRWPGHNEDLGRQNTEITRDNKSLKHRDRQNTEITSDNKSLEHRDRQNTEITRDNKSLEHRDR</sequence>
<evidence type="ECO:0000313" key="3">
    <source>
        <dbReference type="Proteomes" id="UP001283361"/>
    </source>
</evidence>
<feature type="compositionally biased region" description="Basic and acidic residues" evidence="1">
    <location>
        <begin position="54"/>
        <end position="72"/>
    </location>
</feature>
<proteinExistence type="predicted"/>
<comment type="caution">
    <text evidence="2">The sequence shown here is derived from an EMBL/GenBank/DDBJ whole genome shotgun (WGS) entry which is preliminary data.</text>
</comment>
<evidence type="ECO:0000313" key="2">
    <source>
        <dbReference type="EMBL" id="KAK3782510.1"/>
    </source>
</evidence>
<name>A0AAE1A761_9GAST</name>
<dbReference type="AlphaFoldDB" id="A0AAE1A761"/>
<gene>
    <name evidence="2" type="ORF">RRG08_061740</name>
</gene>
<dbReference type="Proteomes" id="UP001283361">
    <property type="component" value="Unassembled WGS sequence"/>
</dbReference>
<protein>
    <submittedName>
        <fullName evidence="2">Uncharacterized protein</fullName>
    </submittedName>
</protein>
<evidence type="ECO:0000256" key="1">
    <source>
        <dbReference type="SAM" id="MobiDB-lite"/>
    </source>
</evidence>
<dbReference type="EMBL" id="JAWDGP010002498">
    <property type="protein sequence ID" value="KAK3782510.1"/>
    <property type="molecule type" value="Genomic_DNA"/>
</dbReference>
<keyword evidence="3" id="KW-1185">Reference proteome</keyword>